<comment type="function">
    <text evidence="3">Lytic transglycosylase with a strong preference for naked glycan strands that lack stem peptides.</text>
</comment>
<dbReference type="NCBIfam" id="TIGR00413">
    <property type="entry name" value="rlpA"/>
    <property type="match status" value="1"/>
</dbReference>
<dbReference type="EC" id="4.2.2.-" evidence="3"/>
<comment type="caution">
    <text evidence="6">The sequence shown here is derived from an EMBL/GenBank/DDBJ whole genome shotgun (WGS) entry which is preliminary data.</text>
</comment>
<evidence type="ECO:0000256" key="3">
    <source>
        <dbReference type="HAMAP-Rule" id="MF_02071"/>
    </source>
</evidence>
<dbReference type="EMBL" id="SSWX01000026">
    <property type="protein sequence ID" value="THJ31197.1"/>
    <property type="molecule type" value="Genomic_DNA"/>
</dbReference>
<dbReference type="InterPro" id="IPR036908">
    <property type="entry name" value="RlpA-like_sf"/>
</dbReference>
<keyword evidence="1 3" id="KW-0456">Lyase</keyword>
<evidence type="ECO:0000256" key="2">
    <source>
        <dbReference type="ARBA" id="ARBA00023316"/>
    </source>
</evidence>
<dbReference type="InterPro" id="IPR034718">
    <property type="entry name" value="RlpA"/>
</dbReference>
<gene>
    <name evidence="3" type="primary">rlpA</name>
    <name evidence="6" type="ORF">E8K88_15655</name>
</gene>
<evidence type="ECO:0000313" key="6">
    <source>
        <dbReference type="EMBL" id="THJ31197.1"/>
    </source>
</evidence>
<organism evidence="6 7">
    <name type="scientific">Lampropedia aestuarii</name>
    <dbReference type="NCBI Taxonomy" id="2562762"/>
    <lineage>
        <taxon>Bacteria</taxon>
        <taxon>Pseudomonadati</taxon>
        <taxon>Pseudomonadota</taxon>
        <taxon>Betaproteobacteria</taxon>
        <taxon>Burkholderiales</taxon>
        <taxon>Comamonadaceae</taxon>
        <taxon>Lampropedia</taxon>
    </lineage>
</organism>
<dbReference type="AlphaFoldDB" id="A0A4S5BFT0"/>
<evidence type="ECO:0000259" key="5">
    <source>
        <dbReference type="Pfam" id="PF03330"/>
    </source>
</evidence>
<evidence type="ECO:0000256" key="1">
    <source>
        <dbReference type="ARBA" id="ARBA00023239"/>
    </source>
</evidence>
<comment type="similarity">
    <text evidence="3 4">Belongs to the RlpA family.</text>
</comment>
<evidence type="ECO:0000313" key="7">
    <source>
        <dbReference type="Proteomes" id="UP000306236"/>
    </source>
</evidence>
<dbReference type="PANTHER" id="PTHR34183">
    <property type="entry name" value="ENDOLYTIC PEPTIDOGLYCAN TRANSGLYCOSYLASE RLPA"/>
    <property type="match status" value="1"/>
</dbReference>
<dbReference type="SUPFAM" id="SSF50685">
    <property type="entry name" value="Barwin-like endoglucanases"/>
    <property type="match status" value="1"/>
</dbReference>
<feature type="domain" description="RlpA-like protein double-psi beta-barrel" evidence="5">
    <location>
        <begin position="101"/>
        <end position="188"/>
    </location>
</feature>
<dbReference type="Pfam" id="PF03330">
    <property type="entry name" value="DPBB_1"/>
    <property type="match status" value="1"/>
</dbReference>
<evidence type="ECO:0000256" key="4">
    <source>
        <dbReference type="RuleBase" id="RU003495"/>
    </source>
</evidence>
<dbReference type="PANTHER" id="PTHR34183:SF1">
    <property type="entry name" value="ENDOLYTIC PEPTIDOGLYCAN TRANSGLYCOSYLASE RLPA"/>
    <property type="match status" value="1"/>
</dbReference>
<name>A0A4S5BFT0_9BURK</name>
<sequence>MPNSSPPPCSGLLGTLLRNGLLLSAVVLSACTTAPSEEVATPMEATRFLDLDIMPPVYELLLPPSAMPYRLGLRASPESVRSNLVPGLHDWSQPEPQDLYQTGLASWYGDKFHGRLTANGERYDMNAMTAAHPSLPFDTNVCVRSLLTGKEVQVRINDRGPFVGRRVIDLSRAAAESLGMLSQGLKTVAIWIPDEESPVCGDGVVALQGKGTIHTAQNE</sequence>
<dbReference type="OrthoDB" id="9779128at2"/>
<proteinExistence type="inferred from homology"/>
<keyword evidence="2 3" id="KW-0961">Cell wall biogenesis/degradation</keyword>
<dbReference type="HAMAP" id="MF_02071">
    <property type="entry name" value="RlpA"/>
    <property type="match status" value="1"/>
</dbReference>
<dbReference type="CDD" id="cd22268">
    <property type="entry name" value="DPBB_RlpA-like"/>
    <property type="match status" value="1"/>
</dbReference>
<dbReference type="InterPro" id="IPR012997">
    <property type="entry name" value="RplA"/>
</dbReference>
<dbReference type="GO" id="GO:0000270">
    <property type="term" value="P:peptidoglycan metabolic process"/>
    <property type="evidence" value="ECO:0007669"/>
    <property type="project" value="UniProtKB-UniRule"/>
</dbReference>
<dbReference type="Proteomes" id="UP000306236">
    <property type="component" value="Unassembled WGS sequence"/>
</dbReference>
<dbReference type="InterPro" id="IPR009009">
    <property type="entry name" value="RlpA-like_DPBB"/>
</dbReference>
<dbReference type="GO" id="GO:0071555">
    <property type="term" value="P:cell wall organization"/>
    <property type="evidence" value="ECO:0007669"/>
    <property type="project" value="UniProtKB-KW"/>
</dbReference>
<dbReference type="Gene3D" id="2.40.40.10">
    <property type="entry name" value="RlpA-like domain"/>
    <property type="match status" value="1"/>
</dbReference>
<protein>
    <recommendedName>
        <fullName evidence="3">Endolytic peptidoglycan transglycosylase RlpA</fullName>
        <ecNumber evidence="3">4.2.2.-</ecNumber>
    </recommendedName>
</protein>
<dbReference type="RefSeq" id="WP_136407617.1">
    <property type="nucleotide sequence ID" value="NZ_JARXRQ010000020.1"/>
</dbReference>
<reference evidence="6 7" key="1">
    <citation type="submission" date="2019-04" db="EMBL/GenBank/DDBJ databases">
        <title>Lampropedia sp YIM MLB12 draf genome.</title>
        <authorList>
            <person name="Wang Y.-X."/>
        </authorList>
    </citation>
    <scope>NUCLEOTIDE SEQUENCE [LARGE SCALE GENOMIC DNA]</scope>
    <source>
        <strain evidence="6 7">YIM MLB12</strain>
    </source>
</reference>
<dbReference type="GO" id="GO:0008932">
    <property type="term" value="F:lytic endotransglycosylase activity"/>
    <property type="evidence" value="ECO:0007669"/>
    <property type="project" value="UniProtKB-UniRule"/>
</dbReference>
<accession>A0A4S5BFT0</accession>
<keyword evidence="7" id="KW-1185">Reference proteome</keyword>